<dbReference type="EMBL" id="JAEVFJ010000006">
    <property type="protein sequence ID" value="KAH8103800.1"/>
    <property type="molecule type" value="Genomic_DNA"/>
</dbReference>
<dbReference type="OrthoDB" id="2745898at2759"/>
<keyword evidence="2" id="KW-1185">Reference proteome</keyword>
<accession>A0A8K0XSC6</accession>
<protein>
    <submittedName>
        <fullName evidence="1">Uncharacterized protein</fullName>
    </submittedName>
</protein>
<organism evidence="1 2">
    <name type="scientific">Cristinia sonorae</name>
    <dbReference type="NCBI Taxonomy" id="1940300"/>
    <lineage>
        <taxon>Eukaryota</taxon>
        <taxon>Fungi</taxon>
        <taxon>Dikarya</taxon>
        <taxon>Basidiomycota</taxon>
        <taxon>Agaricomycotina</taxon>
        <taxon>Agaricomycetes</taxon>
        <taxon>Agaricomycetidae</taxon>
        <taxon>Agaricales</taxon>
        <taxon>Pleurotineae</taxon>
        <taxon>Stephanosporaceae</taxon>
        <taxon>Cristinia</taxon>
    </lineage>
</organism>
<evidence type="ECO:0000313" key="1">
    <source>
        <dbReference type="EMBL" id="KAH8103800.1"/>
    </source>
</evidence>
<proteinExistence type="predicted"/>
<reference evidence="1" key="1">
    <citation type="journal article" date="2021" name="New Phytol.">
        <title>Evolutionary innovations through gain and loss of genes in the ectomycorrhizal Boletales.</title>
        <authorList>
            <person name="Wu G."/>
            <person name="Miyauchi S."/>
            <person name="Morin E."/>
            <person name="Kuo A."/>
            <person name="Drula E."/>
            <person name="Varga T."/>
            <person name="Kohler A."/>
            <person name="Feng B."/>
            <person name="Cao Y."/>
            <person name="Lipzen A."/>
            <person name="Daum C."/>
            <person name="Hundley H."/>
            <person name="Pangilinan J."/>
            <person name="Johnson J."/>
            <person name="Barry K."/>
            <person name="LaButti K."/>
            <person name="Ng V."/>
            <person name="Ahrendt S."/>
            <person name="Min B."/>
            <person name="Choi I.G."/>
            <person name="Park H."/>
            <person name="Plett J.M."/>
            <person name="Magnuson J."/>
            <person name="Spatafora J.W."/>
            <person name="Nagy L.G."/>
            <person name="Henrissat B."/>
            <person name="Grigoriev I.V."/>
            <person name="Yang Z.L."/>
            <person name="Xu J."/>
            <person name="Martin F.M."/>
        </authorList>
    </citation>
    <scope>NUCLEOTIDE SEQUENCE</scope>
    <source>
        <strain evidence="1">KKN 215</strain>
    </source>
</reference>
<comment type="caution">
    <text evidence="1">The sequence shown here is derived from an EMBL/GenBank/DDBJ whole genome shotgun (WGS) entry which is preliminary data.</text>
</comment>
<dbReference type="AlphaFoldDB" id="A0A8K0XSC6"/>
<dbReference type="Proteomes" id="UP000813824">
    <property type="component" value="Unassembled WGS sequence"/>
</dbReference>
<gene>
    <name evidence="1" type="ORF">BXZ70DRAFT_1005365</name>
</gene>
<name>A0A8K0XSC6_9AGAR</name>
<sequence length="459" mass="51501">MSGFNDPRFPPELDSSIISYLADDPASLRNCSLVCHALLTASRQFKFEEVTLKYQDDVVRLREVLLASPELGQHVRSVKISPPAQYVTRPKTLAFKMPEFRSDLITTHVRSHPRGKVALYSVGPEMSRKSTQLLLDVVPSFKSAVKLSLSACHISGHDLAAIISTMDRLEEVALLQCEVIPVTELFTHLDSSFWIGPYRQMYSWSHQDGPNTESTSATTSTSPVIRRLVVSPSLPIVGTRLLGSDAVLDYLIAGNLWHNVQSLVLIIPDKPTLRAAERLIRELAHSVLKLHLAFNFNQGAFDEIRLEETGSWLNQIAKTISKENRLQELILVDVSTSPRLRWLTVIEILRHLSCSSLEHLHVEPSRETDDDDEEPFAFHAGYHGILAEILGATNVSPTSEYGSRGDFRVREPENWKLPGLKRVDFVYYGQCVDEWKGFMAETYFGLERRGVLGLVAANA</sequence>
<evidence type="ECO:0000313" key="2">
    <source>
        <dbReference type="Proteomes" id="UP000813824"/>
    </source>
</evidence>